<evidence type="ECO:0000256" key="2">
    <source>
        <dbReference type="ARBA" id="ARBA00009777"/>
    </source>
</evidence>
<keyword evidence="5" id="KW-0479">Metal-binding</keyword>
<keyword evidence="10" id="KW-0670">Pyruvate</keyword>
<dbReference type="Proteomes" id="UP000282433">
    <property type="component" value="Chromosome"/>
</dbReference>
<evidence type="ECO:0000256" key="1">
    <source>
        <dbReference type="ARBA" id="ARBA00001966"/>
    </source>
</evidence>
<dbReference type="PROSITE" id="PS01087">
    <property type="entry name" value="RADICAL_ACTIVATING"/>
    <property type="match status" value="1"/>
</dbReference>
<keyword evidence="4" id="KW-0949">S-adenosyl-L-methionine</keyword>
<dbReference type="EMBL" id="LR134162">
    <property type="protein sequence ID" value="VEB06874.1"/>
    <property type="molecule type" value="Genomic_DNA"/>
</dbReference>
<keyword evidence="3" id="KW-0004">4Fe-4S</keyword>
<dbReference type="InterPro" id="IPR040074">
    <property type="entry name" value="BssD/PflA/YjjW"/>
</dbReference>
<dbReference type="PANTHER" id="PTHR30352">
    <property type="entry name" value="PYRUVATE FORMATE-LYASE-ACTIVATING ENZYME"/>
    <property type="match status" value="1"/>
</dbReference>
<keyword evidence="10" id="KW-0456">Lyase</keyword>
<dbReference type="GO" id="GO:0016491">
    <property type="term" value="F:oxidoreductase activity"/>
    <property type="evidence" value="ECO:0007669"/>
    <property type="project" value="UniProtKB-KW"/>
</dbReference>
<evidence type="ECO:0000313" key="10">
    <source>
        <dbReference type="EMBL" id="VEB06874.1"/>
    </source>
</evidence>
<dbReference type="AlphaFoldDB" id="A0A3S4GM10"/>
<dbReference type="InterPro" id="IPR001989">
    <property type="entry name" value="Radical_activat_CS"/>
</dbReference>
<reference evidence="10 11" key="1">
    <citation type="submission" date="2018-12" db="EMBL/GenBank/DDBJ databases">
        <authorList>
            <consortium name="Pathogen Informatics"/>
        </authorList>
    </citation>
    <scope>NUCLEOTIDE SEQUENCE [LARGE SCALE GENOMIC DNA]</scope>
    <source>
        <strain evidence="10 11">NCTC13635</strain>
    </source>
</reference>
<dbReference type="InterPro" id="IPR007197">
    <property type="entry name" value="rSAM"/>
</dbReference>
<keyword evidence="7" id="KW-0408">Iron</keyword>
<dbReference type="InterPro" id="IPR058240">
    <property type="entry name" value="rSAM_sf"/>
</dbReference>
<evidence type="ECO:0000256" key="6">
    <source>
        <dbReference type="ARBA" id="ARBA00023002"/>
    </source>
</evidence>
<keyword evidence="8" id="KW-0411">Iron-sulfur</keyword>
<comment type="cofactor">
    <cofactor evidence="1">
        <name>[4Fe-4S] cluster</name>
        <dbReference type="ChEBI" id="CHEBI:49883"/>
    </cofactor>
</comment>
<dbReference type="GO" id="GO:0051539">
    <property type="term" value="F:4 iron, 4 sulfur cluster binding"/>
    <property type="evidence" value="ECO:0007669"/>
    <property type="project" value="UniProtKB-KW"/>
</dbReference>
<sequence>MIFNIQRYSTHDGPGIRTVVFLKGCSLGCRWCQNPESRARSEDLLYDSRLCLPGCELCQQAAPAVITRTLDGLIIHRQNVNDSHIAALRDCCPTTALTVCGEEKSVEEIMATVLRDKPFYDRSGGGITLSGGEPFMNPTLAQALFEASHQAGIHTAVETCLHVPWKYIEPSLPFVDLFLADLKHVDEAVFQQWTDGSARRVLDNLQRLAQAGKK</sequence>
<dbReference type="GO" id="GO:0046872">
    <property type="term" value="F:metal ion binding"/>
    <property type="evidence" value="ECO:0007669"/>
    <property type="project" value="UniProtKB-KW"/>
</dbReference>
<evidence type="ECO:0000256" key="8">
    <source>
        <dbReference type="ARBA" id="ARBA00023014"/>
    </source>
</evidence>
<dbReference type="GO" id="GO:0016829">
    <property type="term" value="F:lyase activity"/>
    <property type="evidence" value="ECO:0007669"/>
    <property type="project" value="UniProtKB-KW"/>
</dbReference>
<organism evidence="10 11">
    <name type="scientific">Klebsiella pneumoniae</name>
    <dbReference type="NCBI Taxonomy" id="573"/>
    <lineage>
        <taxon>Bacteria</taxon>
        <taxon>Pseudomonadati</taxon>
        <taxon>Pseudomonadota</taxon>
        <taxon>Gammaproteobacteria</taxon>
        <taxon>Enterobacterales</taxon>
        <taxon>Enterobacteriaceae</taxon>
        <taxon>Klebsiella/Raoultella group</taxon>
        <taxon>Klebsiella</taxon>
        <taxon>Klebsiella pneumoniae complex</taxon>
    </lineage>
</organism>
<dbReference type="CDD" id="cd01335">
    <property type="entry name" value="Radical_SAM"/>
    <property type="match status" value="1"/>
</dbReference>
<dbReference type="SFLD" id="SFLDG01066">
    <property type="entry name" value="organic_radical-activating_enz"/>
    <property type="match status" value="1"/>
</dbReference>
<dbReference type="Pfam" id="PF04055">
    <property type="entry name" value="Radical_SAM"/>
    <property type="match status" value="1"/>
</dbReference>
<comment type="similarity">
    <text evidence="2">Belongs to the organic radical-activating enzymes family.</text>
</comment>
<keyword evidence="6 10" id="KW-0560">Oxidoreductase</keyword>
<feature type="domain" description="Radical SAM core" evidence="9">
    <location>
        <begin position="11"/>
        <end position="214"/>
    </location>
</feature>
<proteinExistence type="inferred from homology"/>
<name>A0A3S4GM10_KLEPN</name>
<dbReference type="SFLD" id="SFLDG01118">
    <property type="entry name" value="activating_enzymes__group_2"/>
    <property type="match status" value="1"/>
</dbReference>
<accession>A0A3S4GM10</accession>
<dbReference type="SFLD" id="SFLDS00029">
    <property type="entry name" value="Radical_SAM"/>
    <property type="match status" value="1"/>
</dbReference>
<evidence type="ECO:0000313" key="11">
    <source>
        <dbReference type="Proteomes" id="UP000282433"/>
    </source>
</evidence>
<evidence type="ECO:0000259" key="9">
    <source>
        <dbReference type="PROSITE" id="PS51918"/>
    </source>
</evidence>
<protein>
    <submittedName>
        <fullName evidence="10">Pyruvate formate-lyase activating enzyme</fullName>
        <ecNumber evidence="10">1.97.1.-</ecNumber>
    </submittedName>
</protein>
<dbReference type="PROSITE" id="PS51918">
    <property type="entry name" value="RADICAL_SAM"/>
    <property type="match status" value="1"/>
</dbReference>
<dbReference type="SUPFAM" id="SSF102114">
    <property type="entry name" value="Radical SAM enzymes"/>
    <property type="match status" value="1"/>
</dbReference>
<gene>
    <name evidence="10" type="primary">hpdA_2</name>
    <name evidence="10" type="ORF">NCTC13635_06348</name>
</gene>
<dbReference type="PANTHER" id="PTHR30352:SF14">
    <property type="entry name" value="PYRUVATE FORMATE-LYASE 3-ACTIVATING ENZYME-RELATED"/>
    <property type="match status" value="1"/>
</dbReference>
<dbReference type="Gene3D" id="3.20.20.70">
    <property type="entry name" value="Aldolase class I"/>
    <property type="match status" value="1"/>
</dbReference>
<dbReference type="NCBIfam" id="TIGR02494">
    <property type="entry name" value="PFLE_PFLC"/>
    <property type="match status" value="1"/>
</dbReference>
<dbReference type="EC" id="1.97.1.-" evidence="10"/>
<evidence type="ECO:0000256" key="5">
    <source>
        <dbReference type="ARBA" id="ARBA00022723"/>
    </source>
</evidence>
<evidence type="ECO:0000256" key="4">
    <source>
        <dbReference type="ARBA" id="ARBA00022691"/>
    </source>
</evidence>
<dbReference type="InterPro" id="IPR034457">
    <property type="entry name" value="Organic_radical-activating"/>
</dbReference>
<evidence type="ECO:0000256" key="7">
    <source>
        <dbReference type="ARBA" id="ARBA00023004"/>
    </source>
</evidence>
<evidence type="ECO:0000256" key="3">
    <source>
        <dbReference type="ARBA" id="ARBA00022485"/>
    </source>
</evidence>
<dbReference type="InterPro" id="IPR013785">
    <property type="entry name" value="Aldolase_TIM"/>
</dbReference>